<dbReference type="PROSITE" id="PS50145">
    <property type="entry name" value="ZF_TRAF"/>
    <property type="match status" value="1"/>
</dbReference>
<dbReference type="Proteomes" id="UP000275846">
    <property type="component" value="Unassembled WGS sequence"/>
</dbReference>
<dbReference type="SUPFAM" id="SSF50156">
    <property type="entry name" value="PDZ domain-like"/>
    <property type="match status" value="1"/>
</dbReference>
<organism evidence="9">
    <name type="scientific">Schistocephalus solidus</name>
    <name type="common">Tapeworm</name>
    <dbReference type="NCBI Taxonomy" id="70667"/>
    <lineage>
        <taxon>Eukaryota</taxon>
        <taxon>Metazoa</taxon>
        <taxon>Spiralia</taxon>
        <taxon>Lophotrochozoa</taxon>
        <taxon>Platyhelminthes</taxon>
        <taxon>Cestoda</taxon>
        <taxon>Eucestoda</taxon>
        <taxon>Diphyllobothriidea</taxon>
        <taxon>Diphyllobothriidae</taxon>
        <taxon>Schistocephalus</taxon>
    </lineage>
</organism>
<proteinExistence type="predicted"/>
<feature type="compositionally biased region" description="Polar residues" evidence="5">
    <location>
        <begin position="366"/>
        <end position="380"/>
    </location>
</feature>
<dbReference type="EMBL" id="UYSU01033544">
    <property type="protein sequence ID" value="VDL92493.1"/>
    <property type="molecule type" value="Genomic_DNA"/>
</dbReference>
<sequence>MLTREKSANQPIRPPRGTVDVQCNSLVSGDCATPVPLRGFLPANYPWKARAGVCLIPSAGSSHAKLPPDAFATSTSLILFPTHRFVKAKRSQGDQSLLDKLLVICPNTEHCDEVLCRCDLESHLTYWCRGSVIPCLNAKTGCQFRAARALHTEHRRECRFQTRSTTANFSGGGGGGIVGPGSAFDVVHQTSPVVRSSTGSGAKSAVRFGPMPCKPPFNPSACNIPYGGISGAAAPTVDSADLCVVIQEIYLDGLVALDGRLRPGDQILEATTLASQSEAILRPSANGFALKSHHKPEYLDREYMDESSLVARGFSHVYYSPSMQRILSDRLVLHATHHQARVLLSSITASRPCTLTVYRERASSETGSLNSGKLSSTATGDNPFEREGKSSISSPPNLKGFMFAAPLSPFTLAL</sequence>
<evidence type="ECO:0000256" key="1">
    <source>
        <dbReference type="ARBA" id="ARBA00022723"/>
    </source>
</evidence>
<evidence type="ECO:0000256" key="3">
    <source>
        <dbReference type="ARBA" id="ARBA00022833"/>
    </source>
</evidence>
<accession>A0A183SPG0</accession>
<evidence type="ECO:0000313" key="8">
    <source>
        <dbReference type="Proteomes" id="UP000275846"/>
    </source>
</evidence>
<protein>
    <submittedName>
        <fullName evidence="9">TRAF-type domain-containing protein</fullName>
    </submittedName>
</protein>
<dbReference type="STRING" id="70667.A0A183SPG0"/>
<evidence type="ECO:0000259" key="6">
    <source>
        <dbReference type="PROSITE" id="PS50145"/>
    </source>
</evidence>
<evidence type="ECO:0000256" key="5">
    <source>
        <dbReference type="SAM" id="MobiDB-lite"/>
    </source>
</evidence>
<evidence type="ECO:0000256" key="2">
    <source>
        <dbReference type="ARBA" id="ARBA00022771"/>
    </source>
</evidence>
<gene>
    <name evidence="7" type="ORF">SSLN_LOCUS6108</name>
</gene>
<dbReference type="WBParaSite" id="SSLN_0000630301-mRNA-1">
    <property type="protein sequence ID" value="SSLN_0000630301-mRNA-1"/>
    <property type="gene ID" value="SSLN_0000630301"/>
</dbReference>
<feature type="zinc finger region" description="TRAF-type" evidence="4">
    <location>
        <begin position="103"/>
        <end position="142"/>
    </location>
</feature>
<evidence type="ECO:0000256" key="4">
    <source>
        <dbReference type="PROSITE-ProRule" id="PRU00207"/>
    </source>
</evidence>
<reference evidence="7 8" key="2">
    <citation type="submission" date="2018-11" db="EMBL/GenBank/DDBJ databases">
        <authorList>
            <consortium name="Pathogen Informatics"/>
        </authorList>
    </citation>
    <scope>NUCLEOTIDE SEQUENCE [LARGE SCALE GENOMIC DNA]</scope>
    <source>
        <strain evidence="7 8">NST_G2</strain>
    </source>
</reference>
<keyword evidence="3 4" id="KW-0862">Zinc</keyword>
<dbReference type="Gene3D" id="2.30.42.10">
    <property type="match status" value="1"/>
</dbReference>
<dbReference type="InterPro" id="IPR001293">
    <property type="entry name" value="Znf_TRAF"/>
</dbReference>
<feature type="domain" description="TRAF-type" evidence="6">
    <location>
        <begin position="103"/>
        <end position="142"/>
    </location>
</feature>
<dbReference type="SUPFAM" id="SSF49599">
    <property type="entry name" value="TRAF domain-like"/>
    <property type="match status" value="1"/>
</dbReference>
<keyword evidence="1 4" id="KW-0479">Metal-binding</keyword>
<dbReference type="AlphaFoldDB" id="A0A183SPG0"/>
<keyword evidence="8" id="KW-1185">Reference proteome</keyword>
<reference evidence="9" key="1">
    <citation type="submission" date="2016-06" db="UniProtKB">
        <authorList>
            <consortium name="WormBaseParasite"/>
        </authorList>
    </citation>
    <scope>IDENTIFICATION</scope>
</reference>
<dbReference type="GO" id="GO:0008270">
    <property type="term" value="F:zinc ion binding"/>
    <property type="evidence" value="ECO:0007669"/>
    <property type="project" value="UniProtKB-KW"/>
</dbReference>
<feature type="region of interest" description="Disordered" evidence="5">
    <location>
        <begin position="366"/>
        <end position="393"/>
    </location>
</feature>
<dbReference type="OrthoDB" id="438726at2759"/>
<dbReference type="InterPro" id="IPR036034">
    <property type="entry name" value="PDZ_sf"/>
</dbReference>
<keyword evidence="2 4" id="KW-0863">Zinc-finger</keyword>
<name>A0A183SPG0_SCHSO</name>
<evidence type="ECO:0000313" key="9">
    <source>
        <dbReference type="WBParaSite" id="SSLN_0000630301-mRNA-1"/>
    </source>
</evidence>
<evidence type="ECO:0000313" key="7">
    <source>
        <dbReference type="EMBL" id="VDL92493.1"/>
    </source>
</evidence>